<evidence type="ECO:0000313" key="17">
    <source>
        <dbReference type="Proteomes" id="UP001595445"/>
    </source>
</evidence>
<feature type="binding site" description="axial binding residue" evidence="14">
    <location>
        <position position="19"/>
    </location>
    <ligand>
        <name>heme</name>
        <dbReference type="ChEBI" id="CHEBI:30413"/>
    </ligand>
    <ligandPart>
        <name>Fe</name>
        <dbReference type="ChEBI" id="CHEBI:18248"/>
    </ligandPart>
</feature>
<evidence type="ECO:0000256" key="10">
    <source>
        <dbReference type="ARBA" id="ARBA00023002"/>
    </source>
</evidence>
<evidence type="ECO:0000256" key="12">
    <source>
        <dbReference type="ARBA" id="ARBA00023136"/>
    </source>
</evidence>
<gene>
    <name evidence="16" type="ORF">ACFOD6_22485</name>
</gene>
<evidence type="ECO:0000256" key="11">
    <source>
        <dbReference type="ARBA" id="ARBA00023004"/>
    </source>
</evidence>
<feature type="transmembrane region" description="Helical" evidence="14">
    <location>
        <begin position="12"/>
        <end position="33"/>
    </location>
</feature>
<evidence type="ECO:0000256" key="8">
    <source>
        <dbReference type="ARBA" id="ARBA00022723"/>
    </source>
</evidence>
<evidence type="ECO:0000256" key="9">
    <source>
        <dbReference type="ARBA" id="ARBA00022989"/>
    </source>
</evidence>
<dbReference type="HAMAP" id="MF_02239">
    <property type="entry name" value="HemJ"/>
    <property type="match status" value="1"/>
</dbReference>
<dbReference type="RefSeq" id="WP_197643473.1">
    <property type="nucleotide sequence ID" value="NZ_JAEACP010000009.1"/>
</dbReference>
<evidence type="ECO:0000313" key="16">
    <source>
        <dbReference type="EMBL" id="MFC3088819.1"/>
    </source>
</evidence>
<accession>A0ABV7E2A1</accession>
<dbReference type="InterPro" id="IPR005265">
    <property type="entry name" value="HemJ-like"/>
</dbReference>
<evidence type="ECO:0000256" key="1">
    <source>
        <dbReference type="ARBA" id="ARBA00004651"/>
    </source>
</evidence>
<comment type="caution">
    <text evidence="16">The sequence shown here is derived from an EMBL/GenBank/DDBJ whole genome shotgun (WGS) entry which is preliminary data.</text>
</comment>
<keyword evidence="12 14" id="KW-0472">Membrane</keyword>
<feature type="transmembrane region" description="Helical" evidence="14">
    <location>
        <begin position="94"/>
        <end position="111"/>
    </location>
</feature>
<keyword evidence="17" id="KW-1185">Reference proteome</keyword>
<keyword evidence="11 14" id="KW-0408">Iron</keyword>
<feature type="transmembrane region" description="Helical" evidence="14">
    <location>
        <begin position="132"/>
        <end position="149"/>
    </location>
</feature>
<comment type="catalytic activity">
    <reaction evidence="13 14 15">
        <text>protoporphyrinogen IX + 3 A = protoporphyrin IX + 3 AH2</text>
        <dbReference type="Rhea" id="RHEA:62000"/>
        <dbReference type="ChEBI" id="CHEBI:13193"/>
        <dbReference type="ChEBI" id="CHEBI:17499"/>
        <dbReference type="ChEBI" id="CHEBI:57306"/>
        <dbReference type="ChEBI" id="CHEBI:57307"/>
    </reaction>
</comment>
<organism evidence="16 17">
    <name type="scientific">Tabrizicola soli</name>
    <dbReference type="NCBI Taxonomy" id="2185115"/>
    <lineage>
        <taxon>Bacteria</taxon>
        <taxon>Pseudomonadati</taxon>
        <taxon>Pseudomonadota</taxon>
        <taxon>Alphaproteobacteria</taxon>
        <taxon>Rhodobacterales</taxon>
        <taxon>Paracoccaceae</taxon>
        <taxon>Tabrizicola</taxon>
    </lineage>
</organism>
<proteinExistence type="inferred from homology"/>
<keyword evidence="6 14" id="KW-0349">Heme</keyword>
<comment type="similarity">
    <text evidence="3 14 15">Belongs to the HemJ family.</text>
</comment>
<dbReference type="PIRSF" id="PIRSF004638">
    <property type="entry name" value="UCP004638"/>
    <property type="match status" value="1"/>
</dbReference>
<dbReference type="PANTHER" id="PTHR40255">
    <property type="entry name" value="UPF0093 MEMBRANE PROTEIN SLR1790"/>
    <property type="match status" value="1"/>
</dbReference>
<dbReference type="Pfam" id="PF03653">
    <property type="entry name" value="UPF0093"/>
    <property type="match status" value="1"/>
</dbReference>
<keyword evidence="10 14" id="KW-0560">Oxidoreductase</keyword>
<evidence type="ECO:0000256" key="7">
    <source>
        <dbReference type="ARBA" id="ARBA00022692"/>
    </source>
</evidence>
<evidence type="ECO:0000256" key="13">
    <source>
        <dbReference type="ARBA" id="ARBA00048390"/>
    </source>
</evidence>
<dbReference type="EC" id="1.3.99.-" evidence="14 15"/>
<evidence type="ECO:0000256" key="14">
    <source>
        <dbReference type="HAMAP-Rule" id="MF_02239"/>
    </source>
</evidence>
<evidence type="ECO:0000256" key="4">
    <source>
        <dbReference type="ARBA" id="ARBA00017504"/>
    </source>
</evidence>
<feature type="transmembrane region" description="Helical" evidence="14">
    <location>
        <begin position="61"/>
        <end position="82"/>
    </location>
</feature>
<name>A0ABV7E2A1_9RHOB</name>
<feature type="binding site" description="axial binding residue" evidence="14">
    <location>
        <position position="97"/>
    </location>
    <ligand>
        <name>heme</name>
        <dbReference type="ChEBI" id="CHEBI:30413"/>
    </ligand>
    <ligandPart>
        <name>Fe</name>
        <dbReference type="ChEBI" id="CHEBI:18248"/>
    </ligandPart>
</feature>
<comment type="subunit">
    <text evidence="14">Homodimer.</text>
</comment>
<dbReference type="PANTHER" id="PTHR40255:SF1">
    <property type="entry name" value="PROTOPORPHYRINOGEN IX OXIDASE"/>
    <property type="match status" value="1"/>
</dbReference>
<dbReference type="EMBL" id="JBHRSM010000055">
    <property type="protein sequence ID" value="MFC3088819.1"/>
    <property type="molecule type" value="Genomic_DNA"/>
</dbReference>
<evidence type="ECO:0000256" key="6">
    <source>
        <dbReference type="ARBA" id="ARBA00022617"/>
    </source>
</evidence>
<dbReference type="Proteomes" id="UP001595445">
    <property type="component" value="Unassembled WGS sequence"/>
</dbReference>
<keyword evidence="7 14" id="KW-0812">Transmembrane</keyword>
<evidence type="ECO:0000256" key="15">
    <source>
        <dbReference type="PIRNR" id="PIRNR004638"/>
    </source>
</evidence>
<sequence length="152" mass="17644">MDWITDLLADWYLVTKSLHVISVIAWMAGMFYLPRLYVYHVEQVEPGSATDRMFQTMERRLLRAIINPAMAATWTFGLALVFTPGVVDWSFTWPWVKAGAVLAMSWFHGWLSARRREFAKGTNTRSGRTYRMMNEVPTVLMVIIVFSVITRF</sequence>
<keyword evidence="9 14" id="KW-1133">Transmembrane helix</keyword>
<keyword evidence="5 14" id="KW-1003">Cell membrane</keyword>
<comment type="pathway">
    <text evidence="2 14 15">Porphyrin-containing compound metabolism; protoporphyrin-IX biosynthesis; protoporphyrin-IX from protoporphyrinogen-IX: step 1/1.</text>
</comment>
<reference evidence="17" key="1">
    <citation type="journal article" date="2019" name="Int. J. Syst. Evol. Microbiol.">
        <title>The Global Catalogue of Microorganisms (GCM) 10K type strain sequencing project: providing services to taxonomists for standard genome sequencing and annotation.</title>
        <authorList>
            <consortium name="The Broad Institute Genomics Platform"/>
            <consortium name="The Broad Institute Genome Sequencing Center for Infectious Disease"/>
            <person name="Wu L."/>
            <person name="Ma J."/>
        </authorList>
    </citation>
    <scope>NUCLEOTIDE SEQUENCE [LARGE SCALE GENOMIC DNA]</scope>
    <source>
        <strain evidence="17">KCTC 62102</strain>
    </source>
</reference>
<evidence type="ECO:0000256" key="5">
    <source>
        <dbReference type="ARBA" id="ARBA00022475"/>
    </source>
</evidence>
<comment type="cofactor">
    <cofactor evidence="14 15">
        <name>heme b</name>
        <dbReference type="ChEBI" id="CHEBI:60344"/>
    </cofactor>
    <text evidence="14 15">Binds 1 heme b (iron(II)-protoporphyrin IX) group per subunit.</text>
</comment>
<evidence type="ECO:0000256" key="2">
    <source>
        <dbReference type="ARBA" id="ARBA00005073"/>
    </source>
</evidence>
<keyword evidence="8 14" id="KW-0479">Metal-binding</keyword>
<comment type="subcellular location">
    <subcellularLocation>
        <location evidence="1 14">Cell membrane</location>
        <topology evidence="1 14">Multi-pass membrane protein</topology>
    </subcellularLocation>
</comment>
<comment type="function">
    <text evidence="14 15">Catalyzes the oxidation of protoporphyrinogen IX to protoporphyrin IX.</text>
</comment>
<protein>
    <recommendedName>
        <fullName evidence="4 14">Protoporphyrinogen IX oxidase</fullName>
        <shortName evidence="14">PPO</shortName>
        <ecNumber evidence="14 15">1.3.99.-</ecNumber>
    </recommendedName>
</protein>
<evidence type="ECO:0000256" key="3">
    <source>
        <dbReference type="ARBA" id="ARBA00006501"/>
    </source>
</evidence>